<dbReference type="AlphaFoldDB" id="A0A7W4PMP0"/>
<dbReference type="Proteomes" id="UP000578030">
    <property type="component" value="Unassembled WGS sequence"/>
</dbReference>
<evidence type="ECO:0000313" key="3">
    <source>
        <dbReference type="Proteomes" id="UP000578030"/>
    </source>
</evidence>
<gene>
    <name evidence="2" type="ORF">HLH28_17820</name>
</gene>
<organism evidence="2 3">
    <name type="scientific">Gluconacetobacter tumulisoli</name>
    <dbReference type="NCBI Taxonomy" id="1286189"/>
    <lineage>
        <taxon>Bacteria</taxon>
        <taxon>Pseudomonadati</taxon>
        <taxon>Pseudomonadota</taxon>
        <taxon>Alphaproteobacteria</taxon>
        <taxon>Acetobacterales</taxon>
        <taxon>Acetobacteraceae</taxon>
        <taxon>Gluconacetobacter</taxon>
    </lineage>
</organism>
<comment type="caution">
    <text evidence="2">The sequence shown here is derived from an EMBL/GenBank/DDBJ whole genome shotgun (WGS) entry which is preliminary data.</text>
</comment>
<keyword evidence="3" id="KW-1185">Reference proteome</keyword>
<name>A0A7W4PMP0_9PROT</name>
<reference evidence="2 3" key="1">
    <citation type="submission" date="2020-04" db="EMBL/GenBank/DDBJ databases">
        <title>Description of novel Gluconacetobacter.</title>
        <authorList>
            <person name="Sombolestani A."/>
        </authorList>
    </citation>
    <scope>NUCLEOTIDE SEQUENCE [LARGE SCALE GENOMIC DNA]</scope>
    <source>
        <strain evidence="2 3">LMG 27802</strain>
    </source>
</reference>
<proteinExistence type="predicted"/>
<dbReference type="RefSeq" id="WP_182961935.1">
    <property type="nucleotide sequence ID" value="NZ_JABEQM010000037.1"/>
</dbReference>
<sequence length="465" mass="51875">MTNLHLEERATQIASDLAVFADIGTDAPSVESVQGGFSVRLTRQGEATEIAVSQRSDALIEIWGDERQKHASLKALLASERYGNLRDWAAKQVAFLDQEMRKTGDLIDISGYLNTPFNSADAAAVDDSLCGSQNVDSTRILLIDGPAGIGKTQFITSLSKRRADGFMIRRRPLILHVQSRGRTLSYLYDLVAFSLQRIRLDVTFDQVPILAKYGLITLAIDGFDELADPDGYENAWSQVSDLIAVLRGSGSIILAGRETFIGRDRVLKDISSLRVEKDELNVLTLQPPSKSTAVKWLLSQGWQEDQVAVIEDFLEPNSLALRPFFLKTLSNPEIAQSISSSNAFSVLSILMDAMIGREIAKFGEAVERSLNASDRRKYLISLLGEAARDMAESNNSAISDATLSWLVDVALPREIDESINRILKARSHALAFFTNDDRRGYRRFYHDKFYEYFLSLEGVMHRERV</sequence>
<accession>A0A7W4PMP0</accession>
<evidence type="ECO:0000259" key="1">
    <source>
        <dbReference type="PROSITE" id="PS50837"/>
    </source>
</evidence>
<dbReference type="EMBL" id="JABEQM010000037">
    <property type="protein sequence ID" value="MBB2203395.1"/>
    <property type="molecule type" value="Genomic_DNA"/>
</dbReference>
<dbReference type="PROSITE" id="PS50837">
    <property type="entry name" value="NACHT"/>
    <property type="match status" value="1"/>
</dbReference>
<dbReference type="InterPro" id="IPR007111">
    <property type="entry name" value="NACHT_NTPase"/>
</dbReference>
<feature type="domain" description="NACHT" evidence="1">
    <location>
        <begin position="139"/>
        <end position="226"/>
    </location>
</feature>
<evidence type="ECO:0000313" key="2">
    <source>
        <dbReference type="EMBL" id="MBB2203395.1"/>
    </source>
</evidence>
<protein>
    <recommendedName>
        <fullName evidence="1">NACHT domain-containing protein</fullName>
    </recommendedName>
</protein>